<comment type="subcellular location">
    <subcellularLocation>
        <location evidence="2">Nucleus</location>
        <location evidence="2">Nucleolus</location>
    </subcellularLocation>
</comment>
<dbReference type="Pfam" id="PF00271">
    <property type="entry name" value="Helicase_C"/>
    <property type="match status" value="1"/>
</dbReference>
<keyword evidence="6" id="KW-0378">Hydrolase</keyword>
<dbReference type="PANTHER" id="PTHR47959:SF8">
    <property type="entry name" value="RNA HELICASE"/>
    <property type="match status" value="1"/>
</dbReference>
<dbReference type="InterPro" id="IPR000629">
    <property type="entry name" value="RNA-helicase_DEAD-box_CS"/>
</dbReference>
<feature type="region of interest" description="Disordered" evidence="13">
    <location>
        <begin position="613"/>
        <end position="642"/>
    </location>
</feature>
<comment type="catalytic activity">
    <reaction evidence="11">
        <text>ATP + H2O = ADP + phosphate + H(+)</text>
        <dbReference type="Rhea" id="RHEA:13065"/>
        <dbReference type="ChEBI" id="CHEBI:15377"/>
        <dbReference type="ChEBI" id="CHEBI:15378"/>
        <dbReference type="ChEBI" id="CHEBI:30616"/>
        <dbReference type="ChEBI" id="CHEBI:43474"/>
        <dbReference type="ChEBI" id="CHEBI:456216"/>
        <dbReference type="EC" id="3.6.4.13"/>
    </reaction>
</comment>
<dbReference type="SMART" id="SM00490">
    <property type="entry name" value="HELICc"/>
    <property type="match status" value="1"/>
</dbReference>
<evidence type="ECO:0000256" key="3">
    <source>
        <dbReference type="ARBA" id="ARBA00010379"/>
    </source>
</evidence>
<feature type="compositionally biased region" description="Low complexity" evidence="13">
    <location>
        <begin position="1"/>
        <end position="19"/>
    </location>
</feature>
<organism evidence="17 18">
    <name type="scientific">Paraglomus brasilianum</name>
    <dbReference type="NCBI Taxonomy" id="144538"/>
    <lineage>
        <taxon>Eukaryota</taxon>
        <taxon>Fungi</taxon>
        <taxon>Fungi incertae sedis</taxon>
        <taxon>Mucoromycota</taxon>
        <taxon>Glomeromycotina</taxon>
        <taxon>Glomeromycetes</taxon>
        <taxon>Paraglomerales</taxon>
        <taxon>Paraglomeraceae</taxon>
        <taxon>Paraglomus</taxon>
    </lineage>
</organism>
<dbReference type="SMART" id="SM01123">
    <property type="entry name" value="DBP10CT"/>
    <property type="match status" value="1"/>
</dbReference>
<evidence type="ECO:0000256" key="6">
    <source>
        <dbReference type="ARBA" id="ARBA00022801"/>
    </source>
</evidence>
<dbReference type="FunFam" id="3.40.50.300:FF:000865">
    <property type="entry name" value="ATP-dependent RNA helicase DDX54"/>
    <property type="match status" value="1"/>
</dbReference>
<comment type="caution">
    <text evidence="17">The sequence shown here is derived from an EMBL/GenBank/DDBJ whole genome shotgun (WGS) entry which is preliminary data.</text>
</comment>
<dbReference type="PROSITE" id="PS51195">
    <property type="entry name" value="Q_MOTIF"/>
    <property type="match status" value="1"/>
</dbReference>
<dbReference type="Pfam" id="PF08147">
    <property type="entry name" value="DBP10CT"/>
    <property type="match status" value="1"/>
</dbReference>
<dbReference type="EMBL" id="CAJVPI010001688">
    <property type="protein sequence ID" value="CAG8623235.1"/>
    <property type="molecule type" value="Genomic_DNA"/>
</dbReference>
<protein>
    <recommendedName>
        <fullName evidence="4">RNA helicase</fullName>
        <ecNumber evidence="4">3.6.4.13</ecNumber>
    </recommendedName>
</protein>
<evidence type="ECO:0000256" key="5">
    <source>
        <dbReference type="ARBA" id="ARBA00022741"/>
    </source>
</evidence>
<dbReference type="GO" id="GO:0003724">
    <property type="term" value="F:RNA helicase activity"/>
    <property type="evidence" value="ECO:0007669"/>
    <property type="project" value="UniProtKB-EC"/>
</dbReference>
<feature type="compositionally biased region" description="Basic and acidic residues" evidence="13">
    <location>
        <begin position="800"/>
        <end position="820"/>
    </location>
</feature>
<comment type="similarity">
    <text evidence="3">Belongs to the DEAD box helicase family. DDX54/DBP10 subfamily.</text>
</comment>
<dbReference type="SUPFAM" id="SSF52540">
    <property type="entry name" value="P-loop containing nucleoside triphosphate hydrolases"/>
    <property type="match status" value="2"/>
</dbReference>
<gene>
    <name evidence="17" type="ORF">PBRASI_LOCUS8831</name>
</gene>
<evidence type="ECO:0000259" key="14">
    <source>
        <dbReference type="PROSITE" id="PS51192"/>
    </source>
</evidence>
<keyword evidence="5" id="KW-0547">Nucleotide-binding</keyword>
<proteinExistence type="inferred from homology"/>
<dbReference type="InterPro" id="IPR012541">
    <property type="entry name" value="DBP10_C"/>
</dbReference>
<dbReference type="Pfam" id="PF00270">
    <property type="entry name" value="DEAD"/>
    <property type="match status" value="1"/>
</dbReference>
<dbReference type="InterPro" id="IPR027417">
    <property type="entry name" value="P-loop_NTPase"/>
</dbReference>
<reference evidence="17" key="1">
    <citation type="submission" date="2021-06" db="EMBL/GenBank/DDBJ databases">
        <authorList>
            <person name="Kallberg Y."/>
            <person name="Tangrot J."/>
            <person name="Rosling A."/>
        </authorList>
    </citation>
    <scope>NUCLEOTIDE SEQUENCE</scope>
    <source>
        <strain evidence="17">BR232B</strain>
    </source>
</reference>
<keyword evidence="9" id="KW-0694">RNA-binding</keyword>
<feature type="short sequence motif" description="Q motif" evidence="12">
    <location>
        <begin position="66"/>
        <end position="94"/>
    </location>
</feature>
<feature type="region of interest" description="Disordered" evidence="13">
    <location>
        <begin position="735"/>
        <end position="838"/>
    </location>
</feature>
<dbReference type="GO" id="GO:0005730">
    <property type="term" value="C:nucleolus"/>
    <property type="evidence" value="ECO:0007669"/>
    <property type="project" value="UniProtKB-SubCell"/>
</dbReference>
<evidence type="ECO:0000313" key="17">
    <source>
        <dbReference type="EMBL" id="CAG8623235.1"/>
    </source>
</evidence>
<dbReference type="GO" id="GO:0005829">
    <property type="term" value="C:cytosol"/>
    <property type="evidence" value="ECO:0007669"/>
    <property type="project" value="TreeGrafter"/>
</dbReference>
<evidence type="ECO:0000256" key="12">
    <source>
        <dbReference type="PROSITE-ProRule" id="PRU00552"/>
    </source>
</evidence>
<dbReference type="PROSITE" id="PS00039">
    <property type="entry name" value="DEAD_ATP_HELICASE"/>
    <property type="match status" value="1"/>
</dbReference>
<dbReference type="InterPro" id="IPR011545">
    <property type="entry name" value="DEAD/DEAH_box_helicase_dom"/>
</dbReference>
<dbReference type="GO" id="GO:0003723">
    <property type="term" value="F:RNA binding"/>
    <property type="evidence" value="ECO:0007669"/>
    <property type="project" value="UniProtKB-KW"/>
</dbReference>
<dbReference type="SMART" id="SM00487">
    <property type="entry name" value="DEXDc"/>
    <property type="match status" value="1"/>
</dbReference>
<feature type="domain" description="Helicase C-terminal" evidence="15">
    <location>
        <begin position="300"/>
        <end position="447"/>
    </location>
</feature>
<evidence type="ECO:0000313" key="18">
    <source>
        <dbReference type="Proteomes" id="UP000789739"/>
    </source>
</evidence>
<keyword evidence="8" id="KW-0067">ATP-binding</keyword>
<dbReference type="Gene3D" id="3.40.50.300">
    <property type="entry name" value="P-loop containing nucleotide triphosphate hydrolases"/>
    <property type="match status" value="2"/>
</dbReference>
<feature type="domain" description="DEAD-box RNA helicase Q" evidence="16">
    <location>
        <begin position="66"/>
        <end position="94"/>
    </location>
</feature>
<evidence type="ECO:0000256" key="11">
    <source>
        <dbReference type="ARBA" id="ARBA00047984"/>
    </source>
</evidence>
<dbReference type="GO" id="GO:0016787">
    <property type="term" value="F:hydrolase activity"/>
    <property type="evidence" value="ECO:0007669"/>
    <property type="project" value="UniProtKB-KW"/>
</dbReference>
<dbReference type="InterPro" id="IPR014001">
    <property type="entry name" value="Helicase_ATP-bd"/>
</dbReference>
<comment type="function">
    <text evidence="1">ATP-binding RNA helicase involved in the biogenesis of 60S ribosomal subunits and is required for the normal formation of 25S and 5.8S rRNAs.</text>
</comment>
<evidence type="ECO:0000256" key="1">
    <source>
        <dbReference type="ARBA" id="ARBA00003706"/>
    </source>
</evidence>
<feature type="domain" description="Helicase ATP-binding" evidence="14">
    <location>
        <begin position="97"/>
        <end position="269"/>
    </location>
</feature>
<feature type="compositionally biased region" description="Basic residues" evidence="13">
    <location>
        <begin position="821"/>
        <end position="838"/>
    </location>
</feature>
<keyword evidence="7" id="KW-0347">Helicase</keyword>
<dbReference type="InterPro" id="IPR014014">
    <property type="entry name" value="RNA_helicase_DEAD_Q_motif"/>
</dbReference>
<evidence type="ECO:0000256" key="8">
    <source>
        <dbReference type="ARBA" id="ARBA00022840"/>
    </source>
</evidence>
<dbReference type="PANTHER" id="PTHR47959">
    <property type="entry name" value="ATP-DEPENDENT RNA HELICASE RHLE-RELATED"/>
    <property type="match status" value="1"/>
</dbReference>
<dbReference type="CDD" id="cd17959">
    <property type="entry name" value="DEADc_DDX54"/>
    <property type="match status" value="1"/>
</dbReference>
<keyword evidence="10" id="KW-0539">Nucleus</keyword>
<dbReference type="GO" id="GO:0005524">
    <property type="term" value="F:ATP binding"/>
    <property type="evidence" value="ECO:0007669"/>
    <property type="project" value="UniProtKB-KW"/>
</dbReference>
<evidence type="ECO:0000256" key="10">
    <source>
        <dbReference type="ARBA" id="ARBA00023242"/>
    </source>
</evidence>
<dbReference type="InterPro" id="IPR001650">
    <property type="entry name" value="Helicase_C-like"/>
</dbReference>
<dbReference type="OrthoDB" id="1191041at2759"/>
<evidence type="ECO:0000256" key="7">
    <source>
        <dbReference type="ARBA" id="ARBA00022806"/>
    </source>
</evidence>
<keyword evidence="18" id="KW-1185">Reference proteome</keyword>
<dbReference type="PROSITE" id="PS51194">
    <property type="entry name" value="HELICASE_CTER"/>
    <property type="match status" value="1"/>
</dbReference>
<evidence type="ECO:0000259" key="15">
    <source>
        <dbReference type="PROSITE" id="PS51194"/>
    </source>
</evidence>
<accession>A0A9N9D519</accession>
<dbReference type="InterPro" id="IPR050079">
    <property type="entry name" value="DEAD_box_RNA_helicase"/>
</dbReference>
<evidence type="ECO:0000256" key="4">
    <source>
        <dbReference type="ARBA" id="ARBA00012552"/>
    </source>
</evidence>
<evidence type="ECO:0000259" key="16">
    <source>
        <dbReference type="PROSITE" id="PS51195"/>
    </source>
</evidence>
<name>A0A9N9D519_9GLOM</name>
<feature type="region of interest" description="Disordered" evidence="13">
    <location>
        <begin position="1"/>
        <end position="28"/>
    </location>
</feature>
<dbReference type="EC" id="3.6.4.13" evidence="4"/>
<dbReference type="Proteomes" id="UP000789739">
    <property type="component" value="Unassembled WGS sequence"/>
</dbReference>
<evidence type="ECO:0000256" key="13">
    <source>
        <dbReference type="SAM" id="MobiDB-lite"/>
    </source>
</evidence>
<dbReference type="AlphaFoldDB" id="A0A9N9D519"/>
<evidence type="ECO:0000256" key="2">
    <source>
        <dbReference type="ARBA" id="ARBA00004604"/>
    </source>
</evidence>
<sequence length="838" mass="94397">MSDYSDSADSSTSAVTSSDETNHDVKKDDMGLSTWVDNMDQEDILDDETFISQQVQARNRKKKKSGGFQSMGLSHAVFKAILHKGFKVPTPIQRKTIPLIIEGNDVVGMARTGSGKTAAFLIPMIEKLKTHSAKVGARVVILSPSRELAIQTQKVCKELAKYTDLRTCVIVGGDGLDEQFAMIANNPDILIATPGRLLHLIVEMELDLKTVEYVVFDEADRLFEMGFSVQLHEILNRLPHNRQTLLFSATMPKGLYEFAKAGLQEPKLVRLDIDTKISRDLEMAFFSVKQPEKEAALLYILREIIKYAVFPHQTLIFVSTKHHVEYISALLSLAGYECSYVYGTLDQTARKIQINNFRNGKTNLLVVTDVAARGIDIPILENVINYDFVDSSKMFIHRVGRTARAGRRGWAYSLITSDELPYLLDLQLFLGRRLLVGSTSSSHQDYSSDIILGCFPPDTLDIDMEWTKSKILSENNLESLQKVAKNGYKLYTKSRSSASPESHTRSKQLYTTNLTLNIHPMFAEQVDEQEKSLLNFITSISNFRPSETIFEIGKRGSNKQSSAAQIMKKRRSTIGKLIEDYKANKKEVTDVNETTDTNGQETLTMISDISEMEDLQESHSSNKRKSVGKSEPKAKKQKVKSFKDDEYYIPHVQKDANTEKGYSITQGSSFAEQAQRAVLDSQGDEHSLLQKTNALRWDSKKKNFVRGLGTDNKKLITTESGTKIPATYKSGRFKEWQKQNKISMPSTGEKEISGSHLQTKRYRHNKITAPKPPDPLSTNYEKKKKKLQKIGTGNASGNGADEKFKTELKTVDQISKERTIKAKRKAKNARLPRKSRKK</sequence>
<dbReference type="PROSITE" id="PS51192">
    <property type="entry name" value="HELICASE_ATP_BIND_1"/>
    <property type="match status" value="1"/>
</dbReference>
<dbReference type="CDD" id="cd18787">
    <property type="entry name" value="SF2_C_DEAD"/>
    <property type="match status" value="1"/>
</dbReference>
<dbReference type="InterPro" id="IPR033517">
    <property type="entry name" value="DDX54/DBP10_DEAD-box_helicase"/>
</dbReference>
<evidence type="ECO:0000256" key="9">
    <source>
        <dbReference type="ARBA" id="ARBA00022884"/>
    </source>
</evidence>